<dbReference type="RefSeq" id="XP_022292169.1">
    <property type="nucleotide sequence ID" value="XM_022436461.1"/>
</dbReference>
<accession>A0A8B8APU1</accession>
<dbReference type="AlphaFoldDB" id="A0A8B8APU1"/>
<dbReference type="SUPFAM" id="SSF50249">
    <property type="entry name" value="Nucleic acid-binding proteins"/>
    <property type="match status" value="1"/>
</dbReference>
<reference evidence="2" key="1">
    <citation type="submission" date="2025-08" db="UniProtKB">
        <authorList>
            <consortium name="RefSeq"/>
        </authorList>
    </citation>
    <scope>IDENTIFICATION</scope>
    <source>
        <tissue evidence="2">Whole sample</tissue>
    </source>
</reference>
<name>A0A8B8APU1_CRAVI</name>
<dbReference type="OrthoDB" id="6129494at2759"/>
<protein>
    <submittedName>
        <fullName evidence="2">Uncharacterized protein LOC111103291 isoform X2</fullName>
    </submittedName>
</protein>
<keyword evidence="1" id="KW-1185">Reference proteome</keyword>
<evidence type="ECO:0000313" key="1">
    <source>
        <dbReference type="Proteomes" id="UP000694844"/>
    </source>
</evidence>
<gene>
    <name evidence="2" type="primary">LOC111103291</name>
</gene>
<sequence>MKQGTMISGKKLRLKKRDMYVNIQKILHNLKRKFSYPEMIHHLLNLNIKKNVMLVWDLDCPRNLNALIQMKTLNDIFQSGGHASAPYSAAIKVAVCGIGQVVQYRNANGDQRESMTVGFADQSMAVKGTLYDLTKKETLRVGTTVMLMNTIIKRDMKTIVITNKSKVLKTSPLANISEERIKEGHALACPPPADRVQIKSVHSSPVKTLVTIRGQIISEEMERTVKVGGVDTSVRSLRVKDETAVCKVTLWRDFAKRKTSVGSHIQITDVAVQLYNDEKSLSTTTRTTLEEVETPEMMKVMTFIAFEWVDSNFLSMTADSEDEDFPEFTVSKETLRNALGCEENDMESS</sequence>
<organism evidence="1 2">
    <name type="scientific">Crassostrea virginica</name>
    <name type="common">Eastern oyster</name>
    <dbReference type="NCBI Taxonomy" id="6565"/>
    <lineage>
        <taxon>Eukaryota</taxon>
        <taxon>Metazoa</taxon>
        <taxon>Spiralia</taxon>
        <taxon>Lophotrochozoa</taxon>
        <taxon>Mollusca</taxon>
        <taxon>Bivalvia</taxon>
        <taxon>Autobranchia</taxon>
        <taxon>Pteriomorphia</taxon>
        <taxon>Ostreida</taxon>
        <taxon>Ostreoidea</taxon>
        <taxon>Ostreidae</taxon>
        <taxon>Crassostrea</taxon>
    </lineage>
</organism>
<dbReference type="GeneID" id="111103291"/>
<dbReference type="Proteomes" id="UP000694844">
    <property type="component" value="Chromosome 7"/>
</dbReference>
<dbReference type="Gene3D" id="2.40.50.140">
    <property type="entry name" value="Nucleic acid-binding proteins"/>
    <property type="match status" value="1"/>
</dbReference>
<proteinExistence type="predicted"/>
<dbReference type="InterPro" id="IPR012340">
    <property type="entry name" value="NA-bd_OB-fold"/>
</dbReference>
<evidence type="ECO:0000313" key="2">
    <source>
        <dbReference type="RefSeq" id="XP_022292169.1"/>
    </source>
</evidence>